<name>A0A2I4FS79_JUGRE</name>
<dbReference type="InterPro" id="IPR044730">
    <property type="entry name" value="RNase_H-like_dom_plant"/>
</dbReference>
<evidence type="ECO:0000313" key="2">
    <source>
        <dbReference type="RefSeq" id="XP_018834502.1"/>
    </source>
</evidence>
<evidence type="ECO:0000313" key="1">
    <source>
        <dbReference type="Proteomes" id="UP000235220"/>
    </source>
</evidence>
<dbReference type="GO" id="GO:0003676">
    <property type="term" value="F:nucleic acid binding"/>
    <property type="evidence" value="ECO:0007669"/>
    <property type="project" value="InterPro"/>
</dbReference>
<dbReference type="InterPro" id="IPR053151">
    <property type="entry name" value="RNase_H-like"/>
</dbReference>
<proteinExistence type="predicted"/>
<dbReference type="Proteomes" id="UP000235220">
    <property type="component" value="Chromosome 14"/>
</dbReference>
<dbReference type="InterPro" id="IPR002156">
    <property type="entry name" value="RNaseH_domain"/>
</dbReference>
<dbReference type="Gramene" id="Jr14_21560_p1">
    <property type="protein sequence ID" value="cds.Jr14_21560_p1"/>
    <property type="gene ID" value="Jr14_21560"/>
</dbReference>
<protein>
    <submittedName>
        <fullName evidence="2">Uncharacterized protein LOC109001606</fullName>
    </submittedName>
</protein>
<dbReference type="OrthoDB" id="1906820at2759"/>
<dbReference type="InterPro" id="IPR036397">
    <property type="entry name" value="RNaseH_sf"/>
</dbReference>
<keyword evidence="1" id="KW-1185">Reference proteome</keyword>
<dbReference type="AlphaFoldDB" id="A0A2I4FS79"/>
<sequence>MNEFKQANCRTETSLTNTNQAQSTWQAPPTNSHKINWDVEVDKVNCKAGFGAIVRDWEGSVIGTMRRNYDLYLDPMLVETIVAFYAIKFCEEQGFKNVILEGNSLLVVDKIQKQQVDDTSCGMFIAEILDILAGFENWSVNHVGRDCNKAFHVLSKYALGVLGIKIDLHEIPTCILPYC</sequence>
<dbReference type="PANTHER" id="PTHR47723">
    <property type="entry name" value="OS05G0353850 PROTEIN"/>
    <property type="match status" value="1"/>
</dbReference>
<reference evidence="2" key="1">
    <citation type="submission" date="2025-08" db="UniProtKB">
        <authorList>
            <consortium name="RefSeq"/>
        </authorList>
    </citation>
    <scope>IDENTIFICATION</scope>
    <source>
        <tissue evidence="2">Leaves</tissue>
    </source>
</reference>
<dbReference type="Gene3D" id="3.30.420.10">
    <property type="entry name" value="Ribonuclease H-like superfamily/Ribonuclease H"/>
    <property type="match status" value="1"/>
</dbReference>
<accession>A0A2I4FS79</accession>
<organism evidence="1 2">
    <name type="scientific">Juglans regia</name>
    <name type="common">English walnut</name>
    <dbReference type="NCBI Taxonomy" id="51240"/>
    <lineage>
        <taxon>Eukaryota</taxon>
        <taxon>Viridiplantae</taxon>
        <taxon>Streptophyta</taxon>
        <taxon>Embryophyta</taxon>
        <taxon>Tracheophyta</taxon>
        <taxon>Spermatophyta</taxon>
        <taxon>Magnoliopsida</taxon>
        <taxon>eudicotyledons</taxon>
        <taxon>Gunneridae</taxon>
        <taxon>Pentapetalae</taxon>
        <taxon>rosids</taxon>
        <taxon>fabids</taxon>
        <taxon>Fagales</taxon>
        <taxon>Juglandaceae</taxon>
        <taxon>Juglans</taxon>
    </lineage>
</organism>
<dbReference type="GO" id="GO:0004523">
    <property type="term" value="F:RNA-DNA hybrid ribonuclease activity"/>
    <property type="evidence" value="ECO:0007669"/>
    <property type="project" value="InterPro"/>
</dbReference>
<dbReference type="GeneID" id="109001606"/>
<dbReference type="Pfam" id="PF13456">
    <property type="entry name" value="RVT_3"/>
    <property type="match status" value="1"/>
</dbReference>
<dbReference type="KEGG" id="jre:109001606"/>
<dbReference type="CDD" id="cd06222">
    <property type="entry name" value="RNase_H_like"/>
    <property type="match status" value="1"/>
</dbReference>
<dbReference type="RefSeq" id="XP_018834502.1">
    <property type="nucleotide sequence ID" value="XM_018978957.1"/>
</dbReference>
<dbReference type="PANTHER" id="PTHR47723:SF21">
    <property type="entry name" value="POLYNUCLEOTIDYL TRANSFERASE, RIBONUCLEASE H-LIKE SUPERFAMILY PROTEIN"/>
    <property type="match status" value="1"/>
</dbReference>
<gene>
    <name evidence="2" type="primary">LOC109001606</name>
</gene>